<evidence type="ECO:0000313" key="8">
    <source>
        <dbReference type="Proteomes" id="UP000679179"/>
    </source>
</evidence>
<gene>
    <name evidence="7" type="ORF">CPJCM30710_04220</name>
</gene>
<reference evidence="7" key="1">
    <citation type="submission" date="2021-03" db="EMBL/GenBank/DDBJ databases">
        <title>Taxonomic study of Clostridium polyendosporum from meadow-gley soil under rice.</title>
        <authorList>
            <person name="Kobayashi H."/>
            <person name="Tanizawa Y."/>
            <person name="Yagura M."/>
        </authorList>
    </citation>
    <scope>NUCLEOTIDE SEQUENCE</scope>
    <source>
        <strain evidence="7">JCM 30710</strain>
    </source>
</reference>
<keyword evidence="8" id="KW-1185">Reference proteome</keyword>
<proteinExistence type="predicted"/>
<sequence>MSKRELPQIGLRNIKTAISVFLCIVLFQALDRPYPFYACIAAVMCTKETVAITYKASFDRMIGSILGGFMGMILIIISSHINFSTIESFMSGIGIVIVIYMCNLIKRPGACPISCIVLLSITTTAHDSTPYLYALNRVIDTFIGIIITIIINRFICPRESIC</sequence>
<feature type="transmembrane region" description="Helical" evidence="6">
    <location>
        <begin position="138"/>
        <end position="156"/>
    </location>
</feature>
<feature type="transmembrane region" description="Helical" evidence="6">
    <location>
        <begin position="12"/>
        <end position="29"/>
    </location>
</feature>
<dbReference type="RefSeq" id="WP_212902506.1">
    <property type="nucleotide sequence ID" value="NZ_BOPZ01000002.1"/>
</dbReference>
<dbReference type="Proteomes" id="UP000679179">
    <property type="component" value="Unassembled WGS sequence"/>
</dbReference>
<evidence type="ECO:0000256" key="5">
    <source>
        <dbReference type="ARBA" id="ARBA00023136"/>
    </source>
</evidence>
<comment type="subcellular location">
    <subcellularLocation>
        <location evidence="1">Cell membrane</location>
        <topology evidence="1">Multi-pass membrane protein</topology>
    </subcellularLocation>
</comment>
<feature type="transmembrane region" description="Helical" evidence="6">
    <location>
        <begin position="61"/>
        <end position="77"/>
    </location>
</feature>
<dbReference type="EMBL" id="BOPZ01000002">
    <property type="protein sequence ID" value="GIM27756.1"/>
    <property type="molecule type" value="Genomic_DNA"/>
</dbReference>
<evidence type="ECO:0000256" key="2">
    <source>
        <dbReference type="ARBA" id="ARBA00022475"/>
    </source>
</evidence>
<dbReference type="AlphaFoldDB" id="A0A919RWP3"/>
<keyword evidence="4 6" id="KW-1133">Transmembrane helix</keyword>
<accession>A0A919RWP3</accession>
<evidence type="ECO:0000256" key="4">
    <source>
        <dbReference type="ARBA" id="ARBA00022989"/>
    </source>
</evidence>
<organism evidence="7 8">
    <name type="scientific">Clostridium polyendosporum</name>
    <dbReference type="NCBI Taxonomy" id="69208"/>
    <lineage>
        <taxon>Bacteria</taxon>
        <taxon>Bacillati</taxon>
        <taxon>Bacillota</taxon>
        <taxon>Clostridia</taxon>
        <taxon>Eubacteriales</taxon>
        <taxon>Clostridiaceae</taxon>
        <taxon>Clostridium</taxon>
    </lineage>
</organism>
<evidence type="ECO:0000256" key="1">
    <source>
        <dbReference type="ARBA" id="ARBA00004651"/>
    </source>
</evidence>
<protein>
    <recommendedName>
        <fullName evidence="9">Aromatic acid exporter family member 1</fullName>
    </recommendedName>
</protein>
<keyword evidence="2" id="KW-1003">Cell membrane</keyword>
<dbReference type="Pfam" id="PF06081">
    <property type="entry name" value="ArAE_1"/>
    <property type="match status" value="1"/>
</dbReference>
<dbReference type="GO" id="GO:0005886">
    <property type="term" value="C:plasma membrane"/>
    <property type="evidence" value="ECO:0007669"/>
    <property type="project" value="UniProtKB-SubCell"/>
</dbReference>
<name>A0A919RWP3_9CLOT</name>
<evidence type="ECO:0008006" key="9">
    <source>
        <dbReference type="Google" id="ProtNLM"/>
    </source>
</evidence>
<keyword evidence="3 6" id="KW-0812">Transmembrane</keyword>
<evidence type="ECO:0000256" key="6">
    <source>
        <dbReference type="SAM" id="Phobius"/>
    </source>
</evidence>
<keyword evidence="5 6" id="KW-0472">Membrane</keyword>
<dbReference type="InterPro" id="IPR010343">
    <property type="entry name" value="ArAE_1"/>
</dbReference>
<evidence type="ECO:0000256" key="3">
    <source>
        <dbReference type="ARBA" id="ARBA00022692"/>
    </source>
</evidence>
<evidence type="ECO:0000313" key="7">
    <source>
        <dbReference type="EMBL" id="GIM27756.1"/>
    </source>
</evidence>
<comment type="caution">
    <text evidence="7">The sequence shown here is derived from an EMBL/GenBank/DDBJ whole genome shotgun (WGS) entry which is preliminary data.</text>
</comment>